<feature type="transmembrane region" description="Helical" evidence="1">
    <location>
        <begin position="307"/>
        <end position="326"/>
    </location>
</feature>
<accession>A0A1H1W109</accession>
<dbReference type="AlphaFoldDB" id="A0A1H1W109"/>
<dbReference type="EMBL" id="LT629750">
    <property type="protein sequence ID" value="SDS90400.1"/>
    <property type="molecule type" value="Genomic_DNA"/>
</dbReference>
<feature type="transmembrane region" description="Helical" evidence="1">
    <location>
        <begin position="65"/>
        <end position="84"/>
    </location>
</feature>
<evidence type="ECO:0000256" key="1">
    <source>
        <dbReference type="SAM" id="Phobius"/>
    </source>
</evidence>
<evidence type="ECO:0008006" key="4">
    <source>
        <dbReference type="Google" id="ProtNLM"/>
    </source>
</evidence>
<sequence>MWPNPGFAMRLPHIHPGRFTKNYGLACFFGGLDPGKSLKNPAAPMTMSVADITQDASAGRGLTPLWVGIGVYALFLLAGNRLLIDPDTMWQIAVGQWIIDHHAVPQTDVYSFTMRGQPWISTQWLAQVLYAKAYAVAGWSGPVVLASGAIAATFALLAKSLSRRLAESTTLVFVAAALALTVPHLLARPHVLAMPVMVMWFGGLIAAADRRGVPSFWLLPLMALWANLHGGFVFGLVLIAPVALDAILGAPEAAQKSLLLRWGLFAAAALAASCCTPYGWDSLLASRKILALGSALPLIMEWKPADFGSIGPLEICLLLGIGLALLRGIKLPPMRIVLLLGLLHMALAQERAAEILALLAPLVLAAPLAKQIGGAEGSVSQVVPARSVLFASVAIALMAGTVAYASVHRFEPHPHGAPVAAVTELKKFNFTRVFNDYDFGAYLIANGVPTFIDGRTELYGEKFFVDHNAASGLMEPENLFRLLDEYKIEATLMRTQSAATKLLDHMDGWQKVYADDIATIHVRKPGAVHTVEPVIDPKLK</sequence>
<organism evidence="2 3">
    <name type="scientific">Bradyrhizobium canariense</name>
    <dbReference type="NCBI Taxonomy" id="255045"/>
    <lineage>
        <taxon>Bacteria</taxon>
        <taxon>Pseudomonadati</taxon>
        <taxon>Pseudomonadota</taxon>
        <taxon>Alphaproteobacteria</taxon>
        <taxon>Hyphomicrobiales</taxon>
        <taxon>Nitrobacteraceae</taxon>
        <taxon>Bradyrhizobium</taxon>
    </lineage>
</organism>
<gene>
    <name evidence="2" type="ORF">SAMN05444158_3628</name>
</gene>
<evidence type="ECO:0000313" key="3">
    <source>
        <dbReference type="Proteomes" id="UP000243904"/>
    </source>
</evidence>
<keyword evidence="1" id="KW-1133">Transmembrane helix</keyword>
<proteinExistence type="predicted"/>
<keyword evidence="3" id="KW-1185">Reference proteome</keyword>
<evidence type="ECO:0000313" key="2">
    <source>
        <dbReference type="EMBL" id="SDS90400.1"/>
    </source>
</evidence>
<keyword evidence="1" id="KW-0812">Transmembrane</keyword>
<feature type="transmembrane region" description="Helical" evidence="1">
    <location>
        <begin position="169"/>
        <end position="186"/>
    </location>
</feature>
<protein>
    <recommendedName>
        <fullName evidence="4">Glycosyltransferase RgtA/B/C/D-like domain-containing protein</fullName>
    </recommendedName>
</protein>
<feature type="transmembrane region" description="Helical" evidence="1">
    <location>
        <begin position="192"/>
        <end position="209"/>
    </location>
</feature>
<feature type="transmembrane region" description="Helical" evidence="1">
    <location>
        <begin position="216"/>
        <end position="239"/>
    </location>
</feature>
<feature type="transmembrane region" description="Helical" evidence="1">
    <location>
        <begin position="259"/>
        <end position="280"/>
    </location>
</feature>
<dbReference type="Proteomes" id="UP000243904">
    <property type="component" value="Chromosome I"/>
</dbReference>
<feature type="transmembrane region" description="Helical" evidence="1">
    <location>
        <begin position="133"/>
        <end position="157"/>
    </location>
</feature>
<name>A0A1H1W109_9BRAD</name>
<reference evidence="3" key="1">
    <citation type="submission" date="2016-10" db="EMBL/GenBank/DDBJ databases">
        <authorList>
            <person name="Varghese N."/>
            <person name="Submissions S."/>
        </authorList>
    </citation>
    <scope>NUCLEOTIDE SEQUENCE [LARGE SCALE GENOMIC DNA]</scope>
    <source>
        <strain evidence="3">GAS369</strain>
    </source>
</reference>
<keyword evidence="1" id="KW-0472">Membrane</keyword>